<organism evidence="1">
    <name type="scientific">Arion vulgaris</name>
    <dbReference type="NCBI Taxonomy" id="1028688"/>
    <lineage>
        <taxon>Eukaryota</taxon>
        <taxon>Metazoa</taxon>
        <taxon>Spiralia</taxon>
        <taxon>Lophotrochozoa</taxon>
        <taxon>Mollusca</taxon>
        <taxon>Gastropoda</taxon>
        <taxon>Heterobranchia</taxon>
        <taxon>Euthyneura</taxon>
        <taxon>Panpulmonata</taxon>
        <taxon>Eupulmonata</taxon>
        <taxon>Stylommatophora</taxon>
        <taxon>Helicina</taxon>
        <taxon>Arionoidea</taxon>
        <taxon>Arionidae</taxon>
        <taxon>Arion</taxon>
    </lineage>
</organism>
<evidence type="ECO:0000313" key="1">
    <source>
        <dbReference type="EMBL" id="CEK97356.1"/>
    </source>
</evidence>
<reference evidence="1" key="1">
    <citation type="submission" date="2014-12" db="EMBL/GenBank/DDBJ databases">
        <title>Insight into the proteome of Arion vulgaris.</title>
        <authorList>
            <person name="Aradska J."/>
            <person name="Bulat T."/>
            <person name="Smidak R."/>
            <person name="Sarate P."/>
            <person name="Gangsoo J."/>
            <person name="Sialana F."/>
            <person name="Bilban M."/>
            <person name="Lubec G."/>
        </authorList>
    </citation>
    <scope>NUCLEOTIDE SEQUENCE</scope>
    <source>
        <tissue evidence="1">Skin</tissue>
    </source>
</reference>
<name>A0A0B7BY99_9EUPU</name>
<sequence>IYNNYECGTFLDQAANDMTAENQPWRQEKGSQRGNKVKVRKLKLESMLLRRSTHQDLKVILAAVVN</sequence>
<dbReference type="EMBL" id="HACG01050491">
    <property type="protein sequence ID" value="CEK97356.1"/>
    <property type="molecule type" value="Transcribed_RNA"/>
</dbReference>
<dbReference type="AlphaFoldDB" id="A0A0B7BY99"/>
<gene>
    <name evidence="1" type="primary">ORF215541</name>
</gene>
<protein>
    <submittedName>
        <fullName evidence="1">Uncharacterized protein</fullName>
    </submittedName>
</protein>
<feature type="non-terminal residue" evidence="1">
    <location>
        <position position="1"/>
    </location>
</feature>
<accession>A0A0B7BY99</accession>
<proteinExistence type="predicted"/>